<reference evidence="1" key="1">
    <citation type="submission" date="2022-04" db="EMBL/GenBank/DDBJ databases">
        <title>Genome of the entomopathogenic fungus Entomophthora muscae.</title>
        <authorList>
            <person name="Elya C."/>
            <person name="Lovett B.R."/>
            <person name="Lee E."/>
            <person name="Macias A.M."/>
            <person name="Hajek A.E."/>
            <person name="De Bivort B.L."/>
            <person name="Kasson M.T."/>
            <person name="De Fine Licht H.H."/>
            <person name="Stajich J.E."/>
        </authorList>
    </citation>
    <scope>NUCLEOTIDE SEQUENCE</scope>
    <source>
        <strain evidence="1">Berkeley</strain>
    </source>
</reference>
<gene>
    <name evidence="1" type="ORF">DSO57_1002057</name>
</gene>
<organism evidence="1 2">
    <name type="scientific">Entomophthora muscae</name>
    <dbReference type="NCBI Taxonomy" id="34485"/>
    <lineage>
        <taxon>Eukaryota</taxon>
        <taxon>Fungi</taxon>
        <taxon>Fungi incertae sedis</taxon>
        <taxon>Zoopagomycota</taxon>
        <taxon>Entomophthoromycotina</taxon>
        <taxon>Entomophthoromycetes</taxon>
        <taxon>Entomophthorales</taxon>
        <taxon>Entomophthoraceae</taxon>
        <taxon>Entomophthora</taxon>
    </lineage>
</organism>
<proteinExistence type="predicted"/>
<accession>A0ACC2SAW6</accession>
<protein>
    <submittedName>
        <fullName evidence="1">Uncharacterized protein</fullName>
    </submittedName>
</protein>
<sequence>MHSSIYKYFLNCGDHIECFMCQYSYRNNAPLSTLQKHLRAKHGYSIRCPPPKDVYERAIYQANLVYSQKYINLYAPPLPPSRRITIEELLN</sequence>
<dbReference type="EMBL" id="QTSX02005684">
    <property type="protein sequence ID" value="KAJ9059480.1"/>
    <property type="molecule type" value="Genomic_DNA"/>
</dbReference>
<evidence type="ECO:0000313" key="2">
    <source>
        <dbReference type="Proteomes" id="UP001165960"/>
    </source>
</evidence>
<dbReference type="Proteomes" id="UP001165960">
    <property type="component" value="Unassembled WGS sequence"/>
</dbReference>
<evidence type="ECO:0000313" key="1">
    <source>
        <dbReference type="EMBL" id="KAJ9059480.1"/>
    </source>
</evidence>
<comment type="caution">
    <text evidence="1">The sequence shown here is derived from an EMBL/GenBank/DDBJ whole genome shotgun (WGS) entry which is preliminary data.</text>
</comment>
<name>A0ACC2SAW6_9FUNG</name>
<keyword evidence="2" id="KW-1185">Reference proteome</keyword>